<dbReference type="PATRIC" id="fig|317.197.peg.38"/>
<evidence type="ECO:0000313" key="2">
    <source>
        <dbReference type="Proteomes" id="UP000036955"/>
    </source>
</evidence>
<gene>
    <name evidence="1" type="ORF">ACS77_00195</name>
</gene>
<reference evidence="1 2" key="1">
    <citation type="submission" date="2015-06" db="EMBL/GenBank/DDBJ databases">
        <authorList>
            <person name="Hoefler B.C."/>
            <person name="Straight P.D."/>
        </authorList>
    </citation>
    <scope>NUCLEOTIDE SEQUENCE [LARGE SCALE GENOMIC DNA]</scope>
    <source>
        <strain evidence="1 2">Riq4</strain>
    </source>
</reference>
<dbReference type="AlphaFoldDB" id="A0A0L1MPV6"/>
<name>A0A0L1MPV6_PSESX</name>
<organism evidence="1 2">
    <name type="scientific">Pseudomonas syringae</name>
    <dbReference type="NCBI Taxonomy" id="317"/>
    <lineage>
        <taxon>Bacteria</taxon>
        <taxon>Pseudomonadati</taxon>
        <taxon>Pseudomonadota</taxon>
        <taxon>Gammaproteobacteria</taxon>
        <taxon>Pseudomonadales</taxon>
        <taxon>Pseudomonadaceae</taxon>
        <taxon>Pseudomonas</taxon>
    </lineage>
</organism>
<sequence>MGVKWLKEQIENHDRIISTSFPGGRCLKIVYKLKNGRSAEQVIYVPDGQEYLIGNEVIDRVADLGVTIIVPSHYSRVTAAAQRYGQVKNIRVLDSMKQFFAILHAGDSY</sequence>
<proteinExistence type="predicted"/>
<dbReference type="Proteomes" id="UP000036955">
    <property type="component" value="Unassembled WGS sequence"/>
</dbReference>
<dbReference type="EMBL" id="LFQK01000001">
    <property type="protein sequence ID" value="KNH30274.1"/>
    <property type="molecule type" value="Genomic_DNA"/>
</dbReference>
<accession>A0A0L1MPV6</accession>
<protein>
    <submittedName>
        <fullName evidence="1">Uncharacterized protein</fullName>
    </submittedName>
</protein>
<evidence type="ECO:0000313" key="1">
    <source>
        <dbReference type="EMBL" id="KNH30274.1"/>
    </source>
</evidence>
<comment type="caution">
    <text evidence="1">The sequence shown here is derived from an EMBL/GenBank/DDBJ whole genome shotgun (WGS) entry which is preliminary data.</text>
</comment>